<evidence type="ECO:0000259" key="2">
    <source>
        <dbReference type="Pfam" id="PF18702"/>
    </source>
</evidence>
<reference evidence="3 4" key="1">
    <citation type="submission" date="2015-03" db="EMBL/GenBank/DDBJ databases">
        <authorList>
            <person name="Murphy D."/>
        </authorList>
    </citation>
    <scope>NUCLEOTIDE SEQUENCE [LARGE SCALE GENOMIC DNA]</scope>
    <source>
        <strain evidence="3 4">DSM 44277</strain>
    </source>
</reference>
<dbReference type="Proteomes" id="UP000198875">
    <property type="component" value="Unassembled WGS sequence"/>
</dbReference>
<proteinExistence type="predicted"/>
<feature type="domain" description="DUF5642" evidence="2">
    <location>
        <begin position="49"/>
        <end position="235"/>
    </location>
</feature>
<accession>A0A0U0W420</accession>
<evidence type="ECO:0000313" key="4">
    <source>
        <dbReference type="Proteomes" id="UP000198875"/>
    </source>
</evidence>
<dbReference type="AlphaFoldDB" id="A0A0U0W420"/>
<feature type="signal peptide" evidence="1">
    <location>
        <begin position="1"/>
        <end position="31"/>
    </location>
</feature>
<gene>
    <name evidence="3" type="ORF">BN971_01313</name>
</gene>
<evidence type="ECO:0000256" key="1">
    <source>
        <dbReference type="SAM" id="SignalP"/>
    </source>
</evidence>
<name>A0A0U0W420_MYCBE</name>
<protein>
    <recommendedName>
        <fullName evidence="2">DUF5642 domain-containing protein</fullName>
    </recommendedName>
</protein>
<organism evidence="3 4">
    <name type="scientific">Mycobacterium bohemicum DSM 44277</name>
    <dbReference type="NCBI Taxonomy" id="1236609"/>
    <lineage>
        <taxon>Bacteria</taxon>
        <taxon>Bacillati</taxon>
        <taxon>Actinomycetota</taxon>
        <taxon>Actinomycetes</taxon>
        <taxon>Mycobacteriales</taxon>
        <taxon>Mycobacteriaceae</taxon>
        <taxon>Mycobacterium</taxon>
    </lineage>
</organism>
<dbReference type="EMBL" id="CSTD01000001">
    <property type="protein sequence ID" value="CPR08609.1"/>
    <property type="molecule type" value="Genomic_DNA"/>
</dbReference>
<evidence type="ECO:0000313" key="3">
    <source>
        <dbReference type="EMBL" id="CPR08609.1"/>
    </source>
</evidence>
<keyword evidence="1" id="KW-0732">Signal</keyword>
<sequence precursor="true">MNGPMRSFRIGPGAAALLIAALACCAHSPSAPPSASTANSPTAHSVAVNPAHIKRIVGDLPPGYEVTTGVPDDVSPRTIWNLPADAAAVESAPAQCAALADPGNGRGRSAQGVSASGTGGIIRAVVVALPGPAQLDHNVVEQCPRWSMNSGHTTASVQLTDAPHVNDADTVGMLAETKSSVESGTEIDSRTYTFVAYLGNYYAFTTLTTDPGSALPALPPKFAADLLVKTVSALRG</sequence>
<dbReference type="InterPro" id="IPR041313">
    <property type="entry name" value="DUF5642"/>
</dbReference>
<feature type="chain" id="PRO_5039492618" description="DUF5642 domain-containing protein" evidence="1">
    <location>
        <begin position="32"/>
        <end position="236"/>
    </location>
</feature>
<dbReference type="Pfam" id="PF18702">
    <property type="entry name" value="DUF5642"/>
    <property type="match status" value="1"/>
</dbReference>
<dbReference type="PROSITE" id="PS51257">
    <property type="entry name" value="PROKAR_LIPOPROTEIN"/>
    <property type="match status" value="1"/>
</dbReference>